<dbReference type="RefSeq" id="WP_196281319.1">
    <property type="nucleotide sequence ID" value="NZ_JADQDQ010000002.1"/>
</dbReference>
<reference evidence="1 2" key="1">
    <citation type="submission" date="2020-11" db="EMBL/GenBank/DDBJ databases">
        <authorList>
            <person name="Kim M.K."/>
        </authorList>
    </citation>
    <scope>NUCLEOTIDE SEQUENCE [LARGE SCALE GENOMIC DNA]</scope>
    <source>
        <strain evidence="1 2">BT683</strain>
    </source>
</reference>
<organism evidence="1 2">
    <name type="scientific">Hymenobacter jeongseonensis</name>
    <dbReference type="NCBI Taxonomy" id="2791027"/>
    <lineage>
        <taxon>Bacteria</taxon>
        <taxon>Pseudomonadati</taxon>
        <taxon>Bacteroidota</taxon>
        <taxon>Cytophagia</taxon>
        <taxon>Cytophagales</taxon>
        <taxon>Hymenobacteraceae</taxon>
        <taxon>Hymenobacter</taxon>
    </lineage>
</organism>
<evidence type="ECO:0000313" key="1">
    <source>
        <dbReference type="EMBL" id="MBF9236951.1"/>
    </source>
</evidence>
<proteinExistence type="predicted"/>
<keyword evidence="2" id="KW-1185">Reference proteome</keyword>
<evidence type="ECO:0000313" key="2">
    <source>
        <dbReference type="Proteomes" id="UP000597617"/>
    </source>
</evidence>
<protein>
    <submittedName>
        <fullName evidence="1">Uncharacterized protein</fullName>
    </submittedName>
</protein>
<dbReference type="EMBL" id="JADQDQ010000002">
    <property type="protein sequence ID" value="MBF9236951.1"/>
    <property type="molecule type" value="Genomic_DNA"/>
</dbReference>
<name>A0ABS0IF18_9BACT</name>
<gene>
    <name evidence="1" type="ORF">I2I05_06045</name>
</gene>
<sequence>MKFSLAPRSAQSLAGAPIQNRIQGLSAAPYLRATLLGALVVLGSAGTALAQDAPTVKAKQPNAQSLWVTIDNPAQQRMQLRVVSLSTNNCLVNEVNSQPSYGTQLNFRNLPAGKYAVLLRVGQERYRYNVQVESQTQTIISVPGLTVPNASEAVASVVR</sequence>
<comment type="caution">
    <text evidence="1">The sequence shown here is derived from an EMBL/GenBank/DDBJ whole genome shotgun (WGS) entry which is preliminary data.</text>
</comment>
<dbReference type="Proteomes" id="UP000597617">
    <property type="component" value="Unassembled WGS sequence"/>
</dbReference>
<accession>A0ABS0IF18</accession>